<organism evidence="2 3">
    <name type="scientific">Caerostris darwini</name>
    <dbReference type="NCBI Taxonomy" id="1538125"/>
    <lineage>
        <taxon>Eukaryota</taxon>
        <taxon>Metazoa</taxon>
        <taxon>Ecdysozoa</taxon>
        <taxon>Arthropoda</taxon>
        <taxon>Chelicerata</taxon>
        <taxon>Arachnida</taxon>
        <taxon>Araneae</taxon>
        <taxon>Araneomorphae</taxon>
        <taxon>Entelegynae</taxon>
        <taxon>Araneoidea</taxon>
        <taxon>Araneidae</taxon>
        <taxon>Caerostris</taxon>
    </lineage>
</organism>
<comment type="caution">
    <text evidence="2">The sequence shown here is derived from an EMBL/GenBank/DDBJ whole genome shotgun (WGS) entry which is preliminary data.</text>
</comment>
<reference evidence="2 3" key="1">
    <citation type="submission" date="2021-06" db="EMBL/GenBank/DDBJ databases">
        <title>Caerostris darwini draft genome.</title>
        <authorList>
            <person name="Kono N."/>
            <person name="Arakawa K."/>
        </authorList>
    </citation>
    <scope>NUCLEOTIDE SEQUENCE [LARGE SCALE GENOMIC DNA]</scope>
</reference>
<accession>A0AAV4X3P7</accession>
<dbReference type="AlphaFoldDB" id="A0AAV4X3P7"/>
<dbReference type="EMBL" id="BPLQ01015589">
    <property type="protein sequence ID" value="GIY89154.1"/>
    <property type="molecule type" value="Genomic_DNA"/>
</dbReference>
<gene>
    <name evidence="2" type="ORF">CDAR_33151</name>
</gene>
<sequence>MCSSSSDGVEDTSDIHSEKGRLEVFSEEE</sequence>
<proteinExistence type="predicted"/>
<name>A0AAV4X3P7_9ARAC</name>
<protein>
    <submittedName>
        <fullName evidence="2">Uncharacterized protein</fullName>
    </submittedName>
</protein>
<keyword evidence="3" id="KW-1185">Reference proteome</keyword>
<evidence type="ECO:0000313" key="3">
    <source>
        <dbReference type="Proteomes" id="UP001054837"/>
    </source>
</evidence>
<evidence type="ECO:0000256" key="1">
    <source>
        <dbReference type="SAM" id="MobiDB-lite"/>
    </source>
</evidence>
<feature type="non-terminal residue" evidence="2">
    <location>
        <position position="29"/>
    </location>
</feature>
<dbReference type="Proteomes" id="UP001054837">
    <property type="component" value="Unassembled WGS sequence"/>
</dbReference>
<feature type="compositionally biased region" description="Basic and acidic residues" evidence="1">
    <location>
        <begin position="13"/>
        <end position="29"/>
    </location>
</feature>
<evidence type="ECO:0000313" key="2">
    <source>
        <dbReference type="EMBL" id="GIY89154.1"/>
    </source>
</evidence>
<feature type="region of interest" description="Disordered" evidence="1">
    <location>
        <begin position="1"/>
        <end position="29"/>
    </location>
</feature>